<name>A0A9J6HAI7_HAELO</name>
<gene>
    <name evidence="2" type="ORF">HPB48_025551</name>
</gene>
<accession>A0A9J6HAI7</accession>
<dbReference type="EMBL" id="JABSTR010001252">
    <property type="protein sequence ID" value="KAH9383781.1"/>
    <property type="molecule type" value="Genomic_DNA"/>
</dbReference>
<organism evidence="2 3">
    <name type="scientific">Haemaphysalis longicornis</name>
    <name type="common">Bush tick</name>
    <dbReference type="NCBI Taxonomy" id="44386"/>
    <lineage>
        <taxon>Eukaryota</taxon>
        <taxon>Metazoa</taxon>
        <taxon>Ecdysozoa</taxon>
        <taxon>Arthropoda</taxon>
        <taxon>Chelicerata</taxon>
        <taxon>Arachnida</taxon>
        <taxon>Acari</taxon>
        <taxon>Parasitiformes</taxon>
        <taxon>Ixodida</taxon>
        <taxon>Ixodoidea</taxon>
        <taxon>Ixodidae</taxon>
        <taxon>Haemaphysalinae</taxon>
        <taxon>Haemaphysalis</taxon>
    </lineage>
</organism>
<evidence type="ECO:0000313" key="2">
    <source>
        <dbReference type="EMBL" id="KAH9383781.1"/>
    </source>
</evidence>
<dbReference type="AlphaFoldDB" id="A0A9J6HAI7"/>
<sequence length="99" mass="10169">MRNRKSSVCAAQIETQTAKAPPQMPAELLEAVVTVANSVSKTDNNGSAGGPLPEKSGRPPELLSPPPSPDKQLAASPSSAVSTKAPRKETPTSQVNSPP</sequence>
<dbReference type="Proteomes" id="UP000821853">
    <property type="component" value="Unassembled WGS sequence"/>
</dbReference>
<reference evidence="2 3" key="1">
    <citation type="journal article" date="2020" name="Cell">
        <title>Large-Scale Comparative Analyses of Tick Genomes Elucidate Their Genetic Diversity and Vector Capacities.</title>
        <authorList>
            <consortium name="Tick Genome and Microbiome Consortium (TIGMIC)"/>
            <person name="Jia N."/>
            <person name="Wang J."/>
            <person name="Shi W."/>
            <person name="Du L."/>
            <person name="Sun Y."/>
            <person name="Zhan W."/>
            <person name="Jiang J.F."/>
            <person name="Wang Q."/>
            <person name="Zhang B."/>
            <person name="Ji P."/>
            <person name="Bell-Sakyi L."/>
            <person name="Cui X.M."/>
            <person name="Yuan T.T."/>
            <person name="Jiang B.G."/>
            <person name="Yang W.F."/>
            <person name="Lam T.T."/>
            <person name="Chang Q.C."/>
            <person name="Ding S.J."/>
            <person name="Wang X.J."/>
            <person name="Zhu J.G."/>
            <person name="Ruan X.D."/>
            <person name="Zhao L."/>
            <person name="Wei J.T."/>
            <person name="Ye R.Z."/>
            <person name="Que T.C."/>
            <person name="Du C.H."/>
            <person name="Zhou Y.H."/>
            <person name="Cheng J.X."/>
            <person name="Dai P.F."/>
            <person name="Guo W.B."/>
            <person name="Han X.H."/>
            <person name="Huang E.J."/>
            <person name="Li L.F."/>
            <person name="Wei W."/>
            <person name="Gao Y.C."/>
            <person name="Liu J.Z."/>
            <person name="Shao H.Z."/>
            <person name="Wang X."/>
            <person name="Wang C.C."/>
            <person name="Yang T.C."/>
            <person name="Huo Q.B."/>
            <person name="Li W."/>
            <person name="Chen H.Y."/>
            <person name="Chen S.E."/>
            <person name="Zhou L.G."/>
            <person name="Ni X.B."/>
            <person name="Tian J.H."/>
            <person name="Sheng Y."/>
            <person name="Liu T."/>
            <person name="Pan Y.S."/>
            <person name="Xia L.Y."/>
            <person name="Li J."/>
            <person name="Zhao F."/>
            <person name="Cao W.C."/>
        </authorList>
    </citation>
    <scope>NUCLEOTIDE SEQUENCE [LARGE SCALE GENOMIC DNA]</scope>
    <source>
        <strain evidence="2">HaeL-2018</strain>
    </source>
</reference>
<protein>
    <submittedName>
        <fullName evidence="2">Uncharacterized protein</fullName>
    </submittedName>
</protein>
<feature type="region of interest" description="Disordered" evidence="1">
    <location>
        <begin position="39"/>
        <end position="99"/>
    </location>
</feature>
<keyword evidence="3" id="KW-1185">Reference proteome</keyword>
<proteinExistence type="predicted"/>
<dbReference type="VEuPathDB" id="VectorBase:HLOH_042233"/>
<comment type="caution">
    <text evidence="2">The sequence shown here is derived from an EMBL/GenBank/DDBJ whole genome shotgun (WGS) entry which is preliminary data.</text>
</comment>
<evidence type="ECO:0000313" key="3">
    <source>
        <dbReference type="Proteomes" id="UP000821853"/>
    </source>
</evidence>
<evidence type="ECO:0000256" key="1">
    <source>
        <dbReference type="SAM" id="MobiDB-lite"/>
    </source>
</evidence>